<reference evidence="12" key="1">
    <citation type="submission" date="2018-05" db="EMBL/GenBank/DDBJ databases">
        <authorList>
            <person name="Lanie J.A."/>
            <person name="Ng W.-L."/>
            <person name="Kazmierczak K.M."/>
            <person name="Andrzejewski T.M."/>
            <person name="Davidsen T.M."/>
            <person name="Wayne K.J."/>
            <person name="Tettelin H."/>
            <person name="Glass J.I."/>
            <person name="Rusch D."/>
            <person name="Podicherti R."/>
            <person name="Tsui H.-C.T."/>
            <person name="Winkler M.E."/>
        </authorList>
    </citation>
    <scope>NUCLEOTIDE SEQUENCE</scope>
</reference>
<dbReference type="CDD" id="cd13957">
    <property type="entry name" value="PT_UbiA_Cox10"/>
    <property type="match status" value="1"/>
</dbReference>
<dbReference type="InterPro" id="IPR030470">
    <property type="entry name" value="UbiA_prenylTrfase_CS"/>
</dbReference>
<evidence type="ECO:0000256" key="10">
    <source>
        <dbReference type="ARBA" id="ARBA00042475"/>
    </source>
</evidence>
<feature type="transmembrane region" description="Helical" evidence="11">
    <location>
        <begin position="221"/>
        <end position="240"/>
    </location>
</feature>
<dbReference type="EMBL" id="UINC01059174">
    <property type="protein sequence ID" value="SVB82288.1"/>
    <property type="molecule type" value="Genomic_DNA"/>
</dbReference>
<feature type="transmembrane region" description="Helical" evidence="11">
    <location>
        <begin position="246"/>
        <end position="265"/>
    </location>
</feature>
<protein>
    <recommendedName>
        <fullName evidence="9">Protoheme IX farnesyltransferase</fullName>
    </recommendedName>
    <alternativeName>
        <fullName evidence="10">Heme B farnesyltransferase</fullName>
    </alternativeName>
</protein>
<keyword evidence="7" id="KW-0350">Heme biosynthesis</keyword>
<evidence type="ECO:0000256" key="2">
    <source>
        <dbReference type="ARBA" id="ARBA00004919"/>
    </source>
</evidence>
<dbReference type="InterPro" id="IPR000537">
    <property type="entry name" value="UbiA_prenyltransferase"/>
</dbReference>
<feature type="transmembrane region" description="Helical" evidence="11">
    <location>
        <begin position="48"/>
        <end position="68"/>
    </location>
</feature>
<evidence type="ECO:0000256" key="3">
    <source>
        <dbReference type="ARBA" id="ARBA00022475"/>
    </source>
</evidence>
<dbReference type="Gene3D" id="1.10.357.140">
    <property type="entry name" value="UbiA prenyltransferase"/>
    <property type="match status" value="1"/>
</dbReference>
<evidence type="ECO:0000256" key="1">
    <source>
        <dbReference type="ARBA" id="ARBA00004651"/>
    </source>
</evidence>
<evidence type="ECO:0000256" key="11">
    <source>
        <dbReference type="SAM" id="Phobius"/>
    </source>
</evidence>
<feature type="transmembrane region" description="Helical" evidence="11">
    <location>
        <begin position="145"/>
        <end position="165"/>
    </location>
</feature>
<dbReference type="GO" id="GO:0005886">
    <property type="term" value="C:plasma membrane"/>
    <property type="evidence" value="ECO:0007669"/>
    <property type="project" value="UniProtKB-SubCell"/>
</dbReference>
<dbReference type="HAMAP" id="MF_00154">
    <property type="entry name" value="CyoE_CtaB"/>
    <property type="match status" value="1"/>
</dbReference>
<evidence type="ECO:0000313" key="12">
    <source>
        <dbReference type="EMBL" id="SVB82288.1"/>
    </source>
</evidence>
<dbReference type="GO" id="GO:0006783">
    <property type="term" value="P:heme biosynthetic process"/>
    <property type="evidence" value="ECO:0007669"/>
    <property type="project" value="UniProtKB-KW"/>
</dbReference>
<keyword evidence="5 11" id="KW-0812">Transmembrane</keyword>
<dbReference type="NCBIfam" id="NF003349">
    <property type="entry name" value="PRK04375.1-2"/>
    <property type="match status" value="1"/>
</dbReference>
<accession>A0A382H4S7</accession>
<dbReference type="Pfam" id="PF01040">
    <property type="entry name" value="UbiA"/>
    <property type="match status" value="1"/>
</dbReference>
<dbReference type="PANTHER" id="PTHR43448">
    <property type="entry name" value="PROTOHEME IX FARNESYLTRANSFERASE, MITOCHONDRIAL"/>
    <property type="match status" value="1"/>
</dbReference>
<gene>
    <name evidence="12" type="ORF">METZ01_LOCUS235142</name>
</gene>
<dbReference type="PROSITE" id="PS00943">
    <property type="entry name" value="UBIA"/>
    <property type="match status" value="1"/>
</dbReference>
<dbReference type="AlphaFoldDB" id="A0A382H4S7"/>
<feature type="transmembrane region" description="Helical" evidence="11">
    <location>
        <begin position="171"/>
        <end position="195"/>
    </location>
</feature>
<proteinExistence type="inferred from homology"/>
<evidence type="ECO:0000256" key="7">
    <source>
        <dbReference type="ARBA" id="ARBA00023133"/>
    </source>
</evidence>
<feature type="transmembrane region" description="Helical" evidence="11">
    <location>
        <begin position="100"/>
        <end position="133"/>
    </location>
</feature>
<comment type="subcellular location">
    <subcellularLocation>
        <location evidence="1">Cell membrane</location>
        <topology evidence="1">Multi-pass membrane protein</topology>
    </subcellularLocation>
</comment>
<sequence length="296" mass="31685">MKGNAVGLTAERNRLADFFALTKPRLNSLTVTTAGVGYFLGATSPIDLLMMLYVLIGSGLVAGGAAAFNQVAERDIDETMARTRLRPMPMGRVSPNEGRIFAVIIAIAGLAILLVGTNVVAAIVAATTLVSYVAIYTPLKRRTSWATVIGAVPGALPPVIGWTAARGALTIEAWVLFSIVFLWQLPHFHALSWLYRSDFKKSGLPLIAVQDPDGRRTAKHALFFGCALVPVSLTPTFVGLAGLPYLVLATVLGAVLLILAVRFLSERTDARARVLFLGSLVYLSLLWVSLVSARLL</sequence>
<keyword evidence="3" id="KW-1003">Cell membrane</keyword>
<evidence type="ECO:0000256" key="5">
    <source>
        <dbReference type="ARBA" id="ARBA00022692"/>
    </source>
</evidence>
<dbReference type="GO" id="GO:0008495">
    <property type="term" value="F:protoheme IX farnesyltransferase activity"/>
    <property type="evidence" value="ECO:0007669"/>
    <property type="project" value="InterPro"/>
</dbReference>
<keyword evidence="4" id="KW-0808">Transferase</keyword>
<dbReference type="InterPro" id="IPR006369">
    <property type="entry name" value="Protohaem_IX_farnesylTrfase"/>
</dbReference>
<evidence type="ECO:0000256" key="8">
    <source>
        <dbReference type="ARBA" id="ARBA00023136"/>
    </source>
</evidence>
<evidence type="ECO:0000256" key="4">
    <source>
        <dbReference type="ARBA" id="ARBA00022679"/>
    </source>
</evidence>
<keyword evidence="6 11" id="KW-1133">Transmembrane helix</keyword>
<evidence type="ECO:0000256" key="6">
    <source>
        <dbReference type="ARBA" id="ARBA00022989"/>
    </source>
</evidence>
<organism evidence="12">
    <name type="scientific">marine metagenome</name>
    <dbReference type="NCBI Taxonomy" id="408172"/>
    <lineage>
        <taxon>unclassified sequences</taxon>
        <taxon>metagenomes</taxon>
        <taxon>ecological metagenomes</taxon>
    </lineage>
</organism>
<name>A0A382H4S7_9ZZZZ</name>
<feature type="transmembrane region" description="Helical" evidence="11">
    <location>
        <begin position="274"/>
        <end position="293"/>
    </location>
</feature>
<dbReference type="PANTHER" id="PTHR43448:SF7">
    <property type="entry name" value="4-HYDROXYBENZOATE SOLANESYLTRANSFERASE"/>
    <property type="match status" value="1"/>
</dbReference>
<dbReference type="NCBIfam" id="TIGR01473">
    <property type="entry name" value="cyoE_ctaB"/>
    <property type="match status" value="1"/>
</dbReference>
<keyword evidence="8 11" id="KW-0472">Membrane</keyword>
<evidence type="ECO:0000256" key="9">
    <source>
        <dbReference type="ARBA" id="ARBA00040810"/>
    </source>
</evidence>
<dbReference type="InterPro" id="IPR044878">
    <property type="entry name" value="UbiA_sf"/>
</dbReference>
<comment type="pathway">
    <text evidence="2">Porphyrin-containing compound metabolism; heme O biosynthesis; heme O from protoheme: step 1/1.</text>
</comment>